<feature type="signal peptide" evidence="2">
    <location>
        <begin position="1"/>
        <end position="26"/>
    </location>
</feature>
<dbReference type="Gene3D" id="3.40.50.1820">
    <property type="entry name" value="alpha/beta hydrolase"/>
    <property type="match status" value="1"/>
</dbReference>
<feature type="compositionally biased region" description="Basic and acidic residues" evidence="1">
    <location>
        <begin position="346"/>
        <end position="355"/>
    </location>
</feature>
<keyword evidence="5" id="KW-1185">Reference proteome</keyword>
<proteinExistence type="predicted"/>
<evidence type="ECO:0000259" key="3">
    <source>
        <dbReference type="Pfam" id="PF01764"/>
    </source>
</evidence>
<dbReference type="PANTHER" id="PTHR45856">
    <property type="entry name" value="ALPHA/BETA-HYDROLASES SUPERFAMILY PROTEIN"/>
    <property type="match status" value="1"/>
</dbReference>
<dbReference type="PANTHER" id="PTHR45856:SF24">
    <property type="entry name" value="FUNGAL LIPASE-LIKE DOMAIN-CONTAINING PROTEIN"/>
    <property type="match status" value="1"/>
</dbReference>
<keyword evidence="2" id="KW-0732">Signal</keyword>
<sequence>MRQYRSQILFYIVFLVSFCCCDFSAARTIQVVDNTSTTQSTTASTSAPRLSQRWRRNQEASSNIPTTTNIEPARNESRKARTARSQERKDCQQFIQSQQDPYLERLLLPVEHYWYQKRNPSMAYQMAYMAHLSYWEFHKHPILPESCQSLQIQRSVPRWQVNDGIRYHLCHFSNLAADTIAQSNVALVNLNETESNNTWDVCRRDPTTRGTKRKYSLHYYFYNWHELGVAGIKFHDTDLLVLTSDDHKELVIAFAGTASPADTVTNLQTFEPANHSSFFTGTNKNKPPIQGSLHRGFLNAYSKVDRGSVLRLSNRTMGKPMEKSMRLALRNCKRPAPRKRKKPRKGKDDSQSDSEREATCVVEGVKLVDILRRIVIAALKRGTTIHVTGHSLGGGLGTLFAGDILINFPQVPVRKLHLWTFGAPQVADSIFLESAIRAAPRLKKFLLNRGHGRYHRFVTLSDTCKADLISEVAKTTLATHKTNLHGRSARKWGGVHGHVSHFAEPHYLLTPIQLEATNNASELKTGTHSTVAAHNLKNYLQGISRESFGHPLSVTMPSTLEECFVGNT</sequence>
<feature type="compositionally biased region" description="Polar residues" evidence="1">
    <location>
        <begin position="59"/>
        <end position="70"/>
    </location>
</feature>
<dbReference type="EMBL" id="CAKOGP040001836">
    <property type="protein sequence ID" value="CAJ1953591.1"/>
    <property type="molecule type" value="Genomic_DNA"/>
</dbReference>
<feature type="region of interest" description="Disordered" evidence="1">
    <location>
        <begin position="34"/>
        <end position="90"/>
    </location>
</feature>
<name>A0AAD2FVP6_9STRA</name>
<evidence type="ECO:0000256" key="2">
    <source>
        <dbReference type="SAM" id="SignalP"/>
    </source>
</evidence>
<dbReference type="GO" id="GO:0006629">
    <property type="term" value="P:lipid metabolic process"/>
    <property type="evidence" value="ECO:0007669"/>
    <property type="project" value="InterPro"/>
</dbReference>
<feature type="region of interest" description="Disordered" evidence="1">
    <location>
        <begin position="323"/>
        <end position="355"/>
    </location>
</feature>
<comment type="caution">
    <text evidence="4">The sequence shown here is derived from an EMBL/GenBank/DDBJ whole genome shotgun (WGS) entry which is preliminary data.</text>
</comment>
<feature type="compositionally biased region" description="Low complexity" evidence="1">
    <location>
        <begin position="35"/>
        <end position="47"/>
    </location>
</feature>
<organism evidence="4 5">
    <name type="scientific">Cylindrotheca closterium</name>
    <dbReference type="NCBI Taxonomy" id="2856"/>
    <lineage>
        <taxon>Eukaryota</taxon>
        <taxon>Sar</taxon>
        <taxon>Stramenopiles</taxon>
        <taxon>Ochrophyta</taxon>
        <taxon>Bacillariophyta</taxon>
        <taxon>Bacillariophyceae</taxon>
        <taxon>Bacillariophycidae</taxon>
        <taxon>Bacillariales</taxon>
        <taxon>Bacillariaceae</taxon>
        <taxon>Cylindrotheca</taxon>
    </lineage>
</organism>
<dbReference type="Pfam" id="PF01764">
    <property type="entry name" value="Lipase_3"/>
    <property type="match status" value="1"/>
</dbReference>
<feature type="compositionally biased region" description="Basic residues" evidence="1">
    <location>
        <begin position="331"/>
        <end position="345"/>
    </location>
</feature>
<feature type="chain" id="PRO_5041962916" description="Fungal lipase-type domain-containing protein" evidence="2">
    <location>
        <begin position="27"/>
        <end position="568"/>
    </location>
</feature>
<reference evidence="4" key="1">
    <citation type="submission" date="2023-08" db="EMBL/GenBank/DDBJ databases">
        <authorList>
            <person name="Audoor S."/>
            <person name="Bilcke G."/>
        </authorList>
    </citation>
    <scope>NUCLEOTIDE SEQUENCE</scope>
</reference>
<evidence type="ECO:0000313" key="5">
    <source>
        <dbReference type="Proteomes" id="UP001295423"/>
    </source>
</evidence>
<evidence type="ECO:0000256" key="1">
    <source>
        <dbReference type="SAM" id="MobiDB-lite"/>
    </source>
</evidence>
<accession>A0AAD2FVP6</accession>
<dbReference type="Proteomes" id="UP001295423">
    <property type="component" value="Unassembled WGS sequence"/>
</dbReference>
<feature type="compositionally biased region" description="Basic and acidic residues" evidence="1">
    <location>
        <begin position="73"/>
        <end position="90"/>
    </location>
</feature>
<dbReference type="InterPro" id="IPR051218">
    <property type="entry name" value="Sec_MonoDiacylglyc_Lipase"/>
</dbReference>
<feature type="domain" description="Fungal lipase-type" evidence="3">
    <location>
        <begin position="376"/>
        <end position="434"/>
    </location>
</feature>
<protein>
    <recommendedName>
        <fullName evidence="3">Fungal lipase-type domain-containing protein</fullName>
    </recommendedName>
</protein>
<dbReference type="SUPFAM" id="SSF53474">
    <property type="entry name" value="alpha/beta-Hydrolases"/>
    <property type="match status" value="1"/>
</dbReference>
<dbReference type="InterPro" id="IPR002921">
    <property type="entry name" value="Fungal_lipase-type"/>
</dbReference>
<evidence type="ECO:0000313" key="4">
    <source>
        <dbReference type="EMBL" id="CAJ1953591.1"/>
    </source>
</evidence>
<dbReference type="AlphaFoldDB" id="A0AAD2FVP6"/>
<dbReference type="InterPro" id="IPR029058">
    <property type="entry name" value="AB_hydrolase_fold"/>
</dbReference>
<gene>
    <name evidence="4" type="ORF">CYCCA115_LOCUS14190</name>
</gene>